<dbReference type="KEGG" id="gbr:Gbro_4921"/>
<dbReference type="HOGENOM" id="CLU_1684073_0_0_11"/>
<proteinExistence type="predicted"/>
<evidence type="ECO:0000313" key="1">
    <source>
        <dbReference type="EMBL" id="ACY24034.1"/>
    </source>
</evidence>
<sequence length="156" mass="16652">MGVHVEWGEASRTTGHGIVVISPARARDWFGAGWEIPQHGYVLTLDLGATTVALTGTSAELQSLATAFTTATDQLDGSGAPRDRMGELRAEVAELHALYRNRKSFDEDHADDYGTGLDSYDRHELDHLYAIAAAAEKLLGIPAVDFTSTAAPSVGI</sequence>
<evidence type="ECO:0000313" key="2">
    <source>
        <dbReference type="Proteomes" id="UP000001219"/>
    </source>
</evidence>
<keyword evidence="2" id="KW-1185">Reference proteome</keyword>
<accession>D0LFI5</accession>
<reference evidence="1 2" key="1">
    <citation type="journal article" date="2010" name="Stand. Genomic Sci.">
        <title>Complete genome sequence of Gordonia bronchialis type strain (3410).</title>
        <authorList>
            <person name="Ivanova N."/>
            <person name="Sikorski J."/>
            <person name="Jando M."/>
            <person name="Lapidus A."/>
            <person name="Nolan M."/>
            <person name="Lucas S."/>
            <person name="Del Rio T.G."/>
            <person name="Tice H."/>
            <person name="Copeland A."/>
            <person name="Cheng J.F."/>
            <person name="Chen F."/>
            <person name="Bruce D."/>
            <person name="Goodwin L."/>
            <person name="Pitluck S."/>
            <person name="Mavromatis K."/>
            <person name="Ovchinnikova G."/>
            <person name="Pati A."/>
            <person name="Chen A."/>
            <person name="Palaniappan K."/>
            <person name="Land M."/>
            <person name="Hauser L."/>
            <person name="Chang Y.J."/>
            <person name="Jeffries C.D."/>
            <person name="Chain P."/>
            <person name="Saunders E."/>
            <person name="Han C."/>
            <person name="Detter J.C."/>
            <person name="Brettin T."/>
            <person name="Rohde M."/>
            <person name="Goker M."/>
            <person name="Bristow J."/>
            <person name="Eisen J.A."/>
            <person name="Markowitz V."/>
            <person name="Hugenholtz P."/>
            <person name="Klenk H.P."/>
            <person name="Kyrpides N.C."/>
        </authorList>
    </citation>
    <scope>NUCLEOTIDE SEQUENCE [LARGE SCALE GENOMIC DNA]</scope>
    <source>
        <strain evidence="2">ATCC 25592 / DSM 43247 / BCRC 13721 / JCM 3198 / KCTC 3076 / NBRC 16047 / NCTC 10667</strain>
        <plasmid evidence="2">pGBRO01</plasmid>
    </source>
</reference>
<dbReference type="Proteomes" id="UP000001219">
    <property type="component" value="Plasmid pGBRO01"/>
</dbReference>
<dbReference type="AlphaFoldDB" id="D0LFI5"/>
<dbReference type="EMBL" id="CP001803">
    <property type="protein sequence ID" value="ACY24034.1"/>
    <property type="molecule type" value="Genomic_DNA"/>
</dbReference>
<organism evidence="1 2">
    <name type="scientific">Gordonia bronchialis (strain ATCC 25592 / DSM 43247 / BCRC 13721 / JCM 3198 / KCTC 3076 / NBRC 16047 / NCTC 10667)</name>
    <name type="common">Rhodococcus bronchialis</name>
    <dbReference type="NCBI Taxonomy" id="526226"/>
    <lineage>
        <taxon>Bacteria</taxon>
        <taxon>Bacillati</taxon>
        <taxon>Actinomycetota</taxon>
        <taxon>Actinomycetes</taxon>
        <taxon>Mycobacteriales</taxon>
        <taxon>Gordoniaceae</taxon>
        <taxon>Gordonia</taxon>
    </lineage>
</organism>
<protein>
    <submittedName>
        <fullName evidence="1">Uncharacterized protein</fullName>
    </submittedName>
</protein>
<gene>
    <name evidence="1" type="ORF">Gbro_4921</name>
</gene>
<geneLocation type="plasmid" evidence="1 2">
    <name>pGBRO01</name>
</geneLocation>
<name>D0LFI5_GORB4</name>
<dbReference type="RefSeq" id="WP_012836504.1">
    <property type="nucleotide sequence ID" value="NC_013442.1"/>
</dbReference>
<keyword evidence="1" id="KW-0614">Plasmid</keyword>